<dbReference type="Gene3D" id="2.160.20.110">
    <property type="match status" value="1"/>
</dbReference>
<protein>
    <recommendedName>
        <fullName evidence="3">GLUG domain-containing protein</fullName>
    </recommendedName>
</protein>
<organism evidence="1 2">
    <name type="scientific">Harryflintia acetispora</name>
    <dbReference type="NCBI Taxonomy" id="1849041"/>
    <lineage>
        <taxon>Bacteria</taxon>
        <taxon>Bacillati</taxon>
        <taxon>Bacillota</taxon>
        <taxon>Clostridia</taxon>
        <taxon>Eubacteriales</taxon>
        <taxon>Oscillospiraceae</taxon>
        <taxon>Harryflintia</taxon>
    </lineage>
</organism>
<proteinExistence type="predicted"/>
<dbReference type="EMBL" id="SLUK01000008">
    <property type="protein sequence ID" value="TCL42749.1"/>
    <property type="molecule type" value="Genomic_DNA"/>
</dbReference>
<dbReference type="AlphaFoldDB" id="A0A9X8UIT3"/>
<name>A0A9X8UIT3_9FIRM</name>
<dbReference type="RefSeq" id="WP_132084800.1">
    <property type="nucleotide sequence ID" value="NZ_SLUK01000008.1"/>
</dbReference>
<evidence type="ECO:0000313" key="2">
    <source>
        <dbReference type="Proteomes" id="UP000294682"/>
    </source>
</evidence>
<evidence type="ECO:0008006" key="3">
    <source>
        <dbReference type="Google" id="ProtNLM"/>
    </source>
</evidence>
<sequence length="424" mass="44379">MLLALPAAAAGQVSVQVEGGSTSEYGVDIPFARSPRAQDYIFALYGGGTATGVPEVQARVRIMEDGEVSVHLPLRYDFAEPGAWTLAVTAQVQSGRGGLDRARSVEHTFELPPTCGCAAGTKGAFYAGEGTAASPFLVASPQQLQHINDGSHLESGQYFLQVSDLDCSVYDNWIAVGSDQPFRGVYDGGGRRIKNLTMTGSATYCGVFGQLGGATIQNLGVDASCSFNLEQGLIGGGIVAQSSRGDNQIRQCFSEADIRILDTQGNTVRMGGILGNSEGGELTLQNCYSSATLTVGDVQHIHLGGILGYRSGNDAALTGNYFDGILRPGSATCFAQGGILGYLISSGASKFAANYWSSASGAAHGVGTDVYGNVGVNTGCPPLSAQQMGTQADYAGFDFERIWRWDGTKGRPVLRVFDQEETVG</sequence>
<comment type="caution">
    <text evidence="1">The sequence shown here is derived from an EMBL/GenBank/DDBJ whole genome shotgun (WGS) entry which is preliminary data.</text>
</comment>
<gene>
    <name evidence="1" type="ORF">EDD78_10860</name>
</gene>
<dbReference type="Proteomes" id="UP000294682">
    <property type="component" value="Unassembled WGS sequence"/>
</dbReference>
<accession>A0A9X8UIT3</accession>
<evidence type="ECO:0000313" key="1">
    <source>
        <dbReference type="EMBL" id="TCL42749.1"/>
    </source>
</evidence>
<keyword evidence="2" id="KW-1185">Reference proteome</keyword>
<reference evidence="1 2" key="1">
    <citation type="submission" date="2019-03" db="EMBL/GenBank/DDBJ databases">
        <title>Genomic Encyclopedia of Type Strains, Phase IV (KMG-IV): sequencing the most valuable type-strain genomes for metagenomic binning, comparative biology and taxonomic classification.</title>
        <authorList>
            <person name="Goeker M."/>
        </authorList>
    </citation>
    <scope>NUCLEOTIDE SEQUENCE [LARGE SCALE GENOMIC DNA]</scope>
    <source>
        <strain evidence="1 2">DSM 100433</strain>
    </source>
</reference>